<dbReference type="InParanoid" id="B3RZB5"/>
<dbReference type="Proteomes" id="UP000009022">
    <property type="component" value="Unassembled WGS sequence"/>
</dbReference>
<accession>B3RZB5</accession>
<organism evidence="1 2">
    <name type="scientific">Trichoplax adhaerens</name>
    <name type="common">Trichoplax reptans</name>
    <dbReference type="NCBI Taxonomy" id="10228"/>
    <lineage>
        <taxon>Eukaryota</taxon>
        <taxon>Metazoa</taxon>
        <taxon>Placozoa</taxon>
        <taxon>Uniplacotomia</taxon>
        <taxon>Trichoplacea</taxon>
        <taxon>Trichoplacidae</taxon>
        <taxon>Trichoplax</taxon>
    </lineage>
</organism>
<gene>
    <name evidence="1" type="ORF">TRIADDRAFT_57392</name>
</gene>
<dbReference type="GeneID" id="6754913"/>
<dbReference type="HOGENOM" id="CLU_1940812_0_0_1"/>
<keyword evidence="2" id="KW-1185">Reference proteome</keyword>
<name>B3RZB5_TRIAD</name>
<evidence type="ECO:0000313" key="1">
    <source>
        <dbReference type="EMBL" id="EDV24174.1"/>
    </source>
</evidence>
<dbReference type="RefSeq" id="XP_002113700.1">
    <property type="nucleotide sequence ID" value="XM_002113664.1"/>
</dbReference>
<protein>
    <submittedName>
        <fullName evidence="1">Uncharacterized protein</fullName>
    </submittedName>
</protein>
<sequence length="130" mass="14436">MTKITREVLLGVSIAIGNTADAESIWSAIIDLVDICDSKIIHAIRFLTYPIISLAVVLVNYHPLKIMFREYSTLGSYGVYAAMYGHDRWEELTQTMLDQCNCALTAINYVQLLAILSGKASSFTQDAKTL</sequence>
<evidence type="ECO:0000313" key="2">
    <source>
        <dbReference type="Proteomes" id="UP000009022"/>
    </source>
</evidence>
<dbReference type="KEGG" id="tad:TRIADDRAFT_57392"/>
<dbReference type="AlphaFoldDB" id="B3RZB5"/>
<dbReference type="CTD" id="6754913"/>
<dbReference type="EMBL" id="DS985246">
    <property type="protein sequence ID" value="EDV24174.1"/>
    <property type="molecule type" value="Genomic_DNA"/>
</dbReference>
<reference evidence="1 2" key="1">
    <citation type="journal article" date="2008" name="Nature">
        <title>The Trichoplax genome and the nature of placozoans.</title>
        <authorList>
            <person name="Srivastava M."/>
            <person name="Begovic E."/>
            <person name="Chapman J."/>
            <person name="Putnam N.H."/>
            <person name="Hellsten U."/>
            <person name="Kawashima T."/>
            <person name="Kuo A."/>
            <person name="Mitros T."/>
            <person name="Salamov A."/>
            <person name="Carpenter M.L."/>
            <person name="Signorovitch A.Y."/>
            <person name="Moreno M.A."/>
            <person name="Kamm K."/>
            <person name="Grimwood J."/>
            <person name="Schmutz J."/>
            <person name="Shapiro H."/>
            <person name="Grigoriev I.V."/>
            <person name="Buss L.W."/>
            <person name="Schierwater B."/>
            <person name="Dellaporta S.L."/>
            <person name="Rokhsar D.S."/>
        </authorList>
    </citation>
    <scope>NUCLEOTIDE SEQUENCE [LARGE SCALE GENOMIC DNA]</scope>
    <source>
        <strain evidence="1 2">Grell-BS-1999</strain>
    </source>
</reference>
<proteinExistence type="predicted"/>